<dbReference type="STRING" id="1124188.SAMN05444377_10822"/>
<dbReference type="EMBL" id="FQVQ01000008">
    <property type="protein sequence ID" value="SHF40056.1"/>
    <property type="molecule type" value="Genomic_DNA"/>
</dbReference>
<organism evidence="1 2">
    <name type="scientific">Flavobacterium fontis</name>
    <dbReference type="NCBI Taxonomy" id="1124188"/>
    <lineage>
        <taxon>Bacteria</taxon>
        <taxon>Pseudomonadati</taxon>
        <taxon>Bacteroidota</taxon>
        <taxon>Flavobacteriia</taxon>
        <taxon>Flavobacteriales</taxon>
        <taxon>Flavobacteriaceae</taxon>
        <taxon>Flavobacterium</taxon>
    </lineage>
</organism>
<sequence>MPINDFTEEDSNGAKSYREKYFFKSEENLLLEKILPKSDSKLYLIFSKPIDNYLCAEFILNTGFEIDLVDNINGPVMRLMFIFDNNNVIKEVKQYISYIN</sequence>
<dbReference type="OrthoDB" id="9983805at2"/>
<dbReference type="RefSeq" id="WP_073363229.1">
    <property type="nucleotide sequence ID" value="NZ_FQVQ01000008.1"/>
</dbReference>
<name>A0A1M5BCF7_9FLAO</name>
<protein>
    <submittedName>
        <fullName evidence="1">Uncharacterized protein</fullName>
    </submittedName>
</protein>
<evidence type="ECO:0000313" key="1">
    <source>
        <dbReference type="EMBL" id="SHF40056.1"/>
    </source>
</evidence>
<keyword evidence="2" id="KW-1185">Reference proteome</keyword>
<reference evidence="1 2" key="1">
    <citation type="submission" date="2016-11" db="EMBL/GenBank/DDBJ databases">
        <authorList>
            <person name="Jaros S."/>
            <person name="Januszkiewicz K."/>
            <person name="Wedrychowicz H."/>
        </authorList>
    </citation>
    <scope>NUCLEOTIDE SEQUENCE [LARGE SCALE GENOMIC DNA]</scope>
    <source>
        <strain evidence="1 2">DSM 25660</strain>
    </source>
</reference>
<dbReference type="AlphaFoldDB" id="A0A1M5BCF7"/>
<proteinExistence type="predicted"/>
<dbReference type="Proteomes" id="UP000184147">
    <property type="component" value="Unassembled WGS sequence"/>
</dbReference>
<accession>A0A1M5BCF7</accession>
<gene>
    <name evidence="1" type="ORF">SAMN05444377_10822</name>
</gene>
<evidence type="ECO:0000313" key="2">
    <source>
        <dbReference type="Proteomes" id="UP000184147"/>
    </source>
</evidence>